<dbReference type="Gramene" id="Pp3c4_12110V3.1">
    <property type="protein sequence ID" value="Pp3c4_12110V3.1"/>
    <property type="gene ID" value="Pp3c4_12110"/>
</dbReference>
<accession>A0A2K1KN43</accession>
<evidence type="ECO:0000256" key="1">
    <source>
        <dbReference type="ARBA" id="ARBA00004370"/>
    </source>
</evidence>
<sequence>MDLTGQAVEPIWLALLSYFRQMWDYFGLMLHLYLAPDERLGREAVDIFLIGTVPSFLLRSTSALLLLGVVPGFIAGLGLVAFSHCQTSRSHKRRMKYFLDGLNSVTSTRLVEWLNSVIKKIWPFFNEAYSKMLMKRWEPYLDSHKPSFVNLVSFHELTLGSVAPQFEEISTDVNTRWFGNASCTLSVSTIMGVSFPLQVKDIHIKGVFRFIYKPLVDELPGFGAVTYSIRKKACGNYSISMNAWAGIA</sequence>
<dbReference type="AlphaFoldDB" id="A0A2K1KN43"/>
<feature type="transmembrane region" description="Helical" evidence="6">
    <location>
        <begin position="63"/>
        <end position="85"/>
    </location>
</feature>
<keyword evidence="2" id="KW-0813">Transport</keyword>
<keyword evidence="3" id="KW-0445">Lipid transport</keyword>
<evidence type="ECO:0000256" key="2">
    <source>
        <dbReference type="ARBA" id="ARBA00022448"/>
    </source>
</evidence>
<dbReference type="PaxDb" id="3218-PP1S284_23V6.1"/>
<dbReference type="PROSITE" id="PS51847">
    <property type="entry name" value="SMP"/>
    <property type="match status" value="1"/>
</dbReference>
<dbReference type="EnsemblPlants" id="Pp3c4_12110V3.1">
    <property type="protein sequence ID" value="Pp3c4_12110V3.1"/>
    <property type="gene ID" value="Pp3c4_12110"/>
</dbReference>
<evidence type="ECO:0000256" key="4">
    <source>
        <dbReference type="ARBA" id="ARBA00023121"/>
    </source>
</evidence>
<dbReference type="EMBL" id="ABEU02000004">
    <property type="protein sequence ID" value="PNR55200.1"/>
    <property type="molecule type" value="Genomic_DNA"/>
</dbReference>
<evidence type="ECO:0000256" key="6">
    <source>
        <dbReference type="SAM" id="Phobius"/>
    </source>
</evidence>
<dbReference type="GO" id="GO:0016020">
    <property type="term" value="C:membrane"/>
    <property type="evidence" value="ECO:0007669"/>
    <property type="project" value="UniProtKB-SubCell"/>
</dbReference>
<reference evidence="9" key="3">
    <citation type="submission" date="2020-12" db="UniProtKB">
        <authorList>
            <consortium name="EnsemblPlants"/>
        </authorList>
    </citation>
    <scope>IDENTIFICATION</scope>
</reference>
<dbReference type="STRING" id="3218.A0A2K1KN43"/>
<keyword evidence="10" id="KW-1185">Reference proteome</keyword>
<evidence type="ECO:0000259" key="7">
    <source>
        <dbReference type="PROSITE" id="PS51847"/>
    </source>
</evidence>
<dbReference type="Proteomes" id="UP000006727">
    <property type="component" value="Chromosome 4"/>
</dbReference>
<dbReference type="PANTHER" id="PTHR10774:SF149">
    <property type="entry name" value="SYNAPTOTAGMIN-5"/>
    <property type="match status" value="1"/>
</dbReference>
<dbReference type="InterPro" id="IPR045050">
    <property type="entry name" value="Synaptotagmin_plant"/>
</dbReference>
<feature type="domain" description="SMP-LTD" evidence="7">
    <location>
        <begin position="107"/>
        <end position="248"/>
    </location>
</feature>
<name>A0A2K1KN43_PHYPA</name>
<dbReference type="PANTHER" id="PTHR10774">
    <property type="entry name" value="EXTENDED SYNAPTOTAGMIN-RELATED"/>
    <property type="match status" value="1"/>
</dbReference>
<keyword evidence="4" id="KW-0446">Lipid-binding</keyword>
<evidence type="ECO:0000256" key="5">
    <source>
        <dbReference type="ARBA" id="ARBA00023136"/>
    </source>
</evidence>
<gene>
    <name evidence="8" type="ORF">PHYPA_006095</name>
</gene>
<dbReference type="InterPro" id="IPR031468">
    <property type="entry name" value="SMP_LBD"/>
</dbReference>
<keyword evidence="6" id="KW-1133">Transmembrane helix</keyword>
<proteinExistence type="predicted"/>
<reference evidence="8 10" key="2">
    <citation type="journal article" date="2018" name="Plant J.">
        <title>The Physcomitrella patens chromosome-scale assembly reveals moss genome structure and evolution.</title>
        <authorList>
            <person name="Lang D."/>
            <person name="Ullrich K.K."/>
            <person name="Murat F."/>
            <person name="Fuchs J."/>
            <person name="Jenkins J."/>
            <person name="Haas F.B."/>
            <person name="Piednoel M."/>
            <person name="Gundlach H."/>
            <person name="Van Bel M."/>
            <person name="Meyberg R."/>
            <person name="Vives C."/>
            <person name="Morata J."/>
            <person name="Symeonidi A."/>
            <person name="Hiss M."/>
            <person name="Muchero W."/>
            <person name="Kamisugi Y."/>
            <person name="Saleh O."/>
            <person name="Blanc G."/>
            <person name="Decker E.L."/>
            <person name="van Gessel N."/>
            <person name="Grimwood J."/>
            <person name="Hayes R.D."/>
            <person name="Graham S.W."/>
            <person name="Gunter L.E."/>
            <person name="McDaniel S.F."/>
            <person name="Hoernstein S.N.W."/>
            <person name="Larsson A."/>
            <person name="Li F.W."/>
            <person name="Perroud P.F."/>
            <person name="Phillips J."/>
            <person name="Ranjan P."/>
            <person name="Rokshar D.S."/>
            <person name="Rothfels C.J."/>
            <person name="Schneider L."/>
            <person name="Shu S."/>
            <person name="Stevenson D.W."/>
            <person name="Thummler F."/>
            <person name="Tillich M."/>
            <person name="Villarreal Aguilar J.C."/>
            <person name="Widiez T."/>
            <person name="Wong G.K."/>
            <person name="Wymore A."/>
            <person name="Zhang Y."/>
            <person name="Zimmer A.D."/>
            <person name="Quatrano R.S."/>
            <person name="Mayer K.F.X."/>
            <person name="Goodstein D."/>
            <person name="Casacuberta J.M."/>
            <person name="Vandepoele K."/>
            <person name="Reski R."/>
            <person name="Cuming A.C."/>
            <person name="Tuskan G.A."/>
            <person name="Maumus F."/>
            <person name="Salse J."/>
            <person name="Schmutz J."/>
            <person name="Rensing S.A."/>
        </authorList>
    </citation>
    <scope>NUCLEOTIDE SEQUENCE [LARGE SCALE GENOMIC DNA]</scope>
    <source>
        <strain evidence="9 10">cv. Gransden 2004</strain>
    </source>
</reference>
<evidence type="ECO:0000313" key="10">
    <source>
        <dbReference type="Proteomes" id="UP000006727"/>
    </source>
</evidence>
<dbReference type="GO" id="GO:0006869">
    <property type="term" value="P:lipid transport"/>
    <property type="evidence" value="ECO:0007669"/>
    <property type="project" value="UniProtKB-KW"/>
</dbReference>
<protein>
    <recommendedName>
        <fullName evidence="7">SMP-LTD domain-containing protein</fullName>
    </recommendedName>
</protein>
<evidence type="ECO:0000313" key="9">
    <source>
        <dbReference type="EnsemblPlants" id="Pp3c4_12110V3.1"/>
    </source>
</evidence>
<evidence type="ECO:0000313" key="8">
    <source>
        <dbReference type="EMBL" id="PNR55200.1"/>
    </source>
</evidence>
<evidence type="ECO:0000256" key="3">
    <source>
        <dbReference type="ARBA" id="ARBA00023055"/>
    </source>
</evidence>
<keyword evidence="6" id="KW-0812">Transmembrane</keyword>
<organism evidence="8">
    <name type="scientific">Physcomitrium patens</name>
    <name type="common">Spreading-leaved earth moss</name>
    <name type="synonym">Physcomitrella patens</name>
    <dbReference type="NCBI Taxonomy" id="3218"/>
    <lineage>
        <taxon>Eukaryota</taxon>
        <taxon>Viridiplantae</taxon>
        <taxon>Streptophyta</taxon>
        <taxon>Embryophyta</taxon>
        <taxon>Bryophyta</taxon>
        <taxon>Bryophytina</taxon>
        <taxon>Bryopsida</taxon>
        <taxon>Funariidae</taxon>
        <taxon>Funariales</taxon>
        <taxon>Funariaceae</taxon>
        <taxon>Physcomitrium</taxon>
    </lineage>
</organism>
<dbReference type="InParanoid" id="A0A2K1KN43"/>
<reference evidence="8 10" key="1">
    <citation type="journal article" date="2008" name="Science">
        <title>The Physcomitrella genome reveals evolutionary insights into the conquest of land by plants.</title>
        <authorList>
            <person name="Rensing S."/>
            <person name="Lang D."/>
            <person name="Zimmer A."/>
            <person name="Terry A."/>
            <person name="Salamov A."/>
            <person name="Shapiro H."/>
            <person name="Nishiyama T."/>
            <person name="Perroud P.-F."/>
            <person name="Lindquist E."/>
            <person name="Kamisugi Y."/>
            <person name="Tanahashi T."/>
            <person name="Sakakibara K."/>
            <person name="Fujita T."/>
            <person name="Oishi K."/>
            <person name="Shin-I T."/>
            <person name="Kuroki Y."/>
            <person name="Toyoda A."/>
            <person name="Suzuki Y."/>
            <person name="Hashimoto A."/>
            <person name="Yamaguchi K."/>
            <person name="Sugano A."/>
            <person name="Kohara Y."/>
            <person name="Fujiyama A."/>
            <person name="Anterola A."/>
            <person name="Aoki S."/>
            <person name="Ashton N."/>
            <person name="Barbazuk W.B."/>
            <person name="Barker E."/>
            <person name="Bennetzen J."/>
            <person name="Bezanilla M."/>
            <person name="Blankenship R."/>
            <person name="Cho S.H."/>
            <person name="Dutcher S."/>
            <person name="Estelle M."/>
            <person name="Fawcett J.A."/>
            <person name="Gundlach H."/>
            <person name="Hanada K."/>
            <person name="Heyl A."/>
            <person name="Hicks K.A."/>
            <person name="Hugh J."/>
            <person name="Lohr M."/>
            <person name="Mayer K."/>
            <person name="Melkozernov A."/>
            <person name="Murata T."/>
            <person name="Nelson D."/>
            <person name="Pils B."/>
            <person name="Prigge M."/>
            <person name="Reiss B."/>
            <person name="Renner T."/>
            <person name="Rombauts S."/>
            <person name="Rushton P."/>
            <person name="Sanderfoot A."/>
            <person name="Schween G."/>
            <person name="Shiu S.-H."/>
            <person name="Stueber K."/>
            <person name="Theodoulou F.L."/>
            <person name="Tu H."/>
            <person name="Van de Peer Y."/>
            <person name="Verrier P.J."/>
            <person name="Waters E."/>
            <person name="Wood A."/>
            <person name="Yang L."/>
            <person name="Cove D."/>
            <person name="Cuming A."/>
            <person name="Hasebe M."/>
            <person name="Lucas S."/>
            <person name="Mishler D.B."/>
            <person name="Reski R."/>
            <person name="Grigoriev I."/>
            <person name="Quatrano R.S."/>
            <person name="Boore J.L."/>
        </authorList>
    </citation>
    <scope>NUCLEOTIDE SEQUENCE [LARGE SCALE GENOMIC DNA]</scope>
    <source>
        <strain evidence="9 10">cv. Gransden 2004</strain>
    </source>
</reference>
<dbReference type="GO" id="GO:0008289">
    <property type="term" value="F:lipid binding"/>
    <property type="evidence" value="ECO:0007669"/>
    <property type="project" value="UniProtKB-KW"/>
</dbReference>
<keyword evidence="5 6" id="KW-0472">Membrane</keyword>
<comment type="subcellular location">
    <subcellularLocation>
        <location evidence="1">Membrane</location>
    </subcellularLocation>
</comment>